<dbReference type="InterPro" id="IPR036314">
    <property type="entry name" value="SOD_C_sf"/>
</dbReference>
<dbReference type="EC" id="1.15.1.1" evidence="2 5"/>
<comment type="function">
    <text evidence="5">Destroys radicals which are normally produced within the cells and which are toxic to biological systems.</text>
</comment>
<dbReference type="InterPro" id="IPR019831">
    <property type="entry name" value="Mn/Fe_SOD_N"/>
</dbReference>
<dbReference type="InterPro" id="IPR019832">
    <property type="entry name" value="Mn/Fe_SOD_C"/>
</dbReference>
<dbReference type="InterPro" id="IPR019833">
    <property type="entry name" value="Mn/Fe_SOD_BS"/>
</dbReference>
<keyword evidence="3 5" id="KW-0479">Metal-binding</keyword>
<dbReference type="PIRSF" id="PIRSF000349">
    <property type="entry name" value="SODismutase"/>
    <property type="match status" value="1"/>
</dbReference>
<comment type="catalytic activity">
    <reaction evidence="5">
        <text>2 superoxide + 2 H(+) = H2O2 + O2</text>
        <dbReference type="Rhea" id="RHEA:20696"/>
        <dbReference type="ChEBI" id="CHEBI:15378"/>
        <dbReference type="ChEBI" id="CHEBI:15379"/>
        <dbReference type="ChEBI" id="CHEBI:16240"/>
        <dbReference type="ChEBI" id="CHEBI:18421"/>
        <dbReference type="EC" id="1.15.1.1"/>
    </reaction>
</comment>
<evidence type="ECO:0000256" key="5">
    <source>
        <dbReference type="RuleBase" id="RU000414"/>
    </source>
</evidence>
<keyword evidence="4 5" id="KW-0560">Oxidoreductase</keyword>
<dbReference type="OrthoDB" id="9803125at2"/>
<sequence>MAIAFPDLPYAHDALSPAISADTLQTHHGKHHKAYVDKTNAAVEGTDLADASLEAIIAAADEKGDKGLFNNSAQSWNHAFYWHSMAPEGGAPSGDLKAAIDAAFGSVDALVEKLQTAGAGHFASGWVWLAADADGKLSVEETHDAGTLAIGGKNPLLTLDVWEHAYYLDHKNVRPDYLKAVSTGHLNWDFAAENYARGSIWSYPSD</sequence>
<evidence type="ECO:0000256" key="3">
    <source>
        <dbReference type="ARBA" id="ARBA00022723"/>
    </source>
</evidence>
<accession>A0A0G3XE56</accession>
<dbReference type="PANTHER" id="PTHR42769">
    <property type="entry name" value="SUPEROXIDE DISMUTASE"/>
    <property type="match status" value="1"/>
</dbReference>
<evidence type="ECO:0000256" key="2">
    <source>
        <dbReference type="ARBA" id="ARBA00012682"/>
    </source>
</evidence>
<dbReference type="Proteomes" id="UP000035287">
    <property type="component" value="Chromosome"/>
</dbReference>
<dbReference type="KEGG" id="cna:AB433_01370"/>
<dbReference type="PANTHER" id="PTHR42769:SF3">
    <property type="entry name" value="SUPEROXIDE DISMUTASE [FE] 2, CHLOROPLASTIC"/>
    <property type="match status" value="1"/>
</dbReference>
<evidence type="ECO:0000313" key="7">
    <source>
        <dbReference type="Proteomes" id="UP000035287"/>
    </source>
</evidence>
<evidence type="ECO:0000256" key="4">
    <source>
        <dbReference type="ARBA" id="ARBA00023002"/>
    </source>
</evidence>
<gene>
    <name evidence="6" type="ORF">AB433_01370</name>
</gene>
<dbReference type="RefSeq" id="WP_047819622.1">
    <property type="nucleotide sequence ID" value="NZ_CP011770.1"/>
</dbReference>
<protein>
    <recommendedName>
        <fullName evidence="2 5">Superoxide dismutase</fullName>
        <ecNumber evidence="2 5">1.15.1.1</ecNumber>
    </recommendedName>
</protein>
<dbReference type="AlphaFoldDB" id="A0A0G3XE56"/>
<dbReference type="Pfam" id="PF00081">
    <property type="entry name" value="Sod_Fe_N"/>
    <property type="match status" value="1"/>
</dbReference>
<proteinExistence type="inferred from homology"/>
<dbReference type="SUPFAM" id="SSF46609">
    <property type="entry name" value="Fe,Mn superoxide dismutase (SOD), N-terminal domain"/>
    <property type="match status" value="1"/>
</dbReference>
<dbReference type="PATRIC" id="fig|1348774.3.peg.290"/>
<dbReference type="Gene3D" id="3.55.40.20">
    <property type="entry name" value="Iron/manganese superoxide dismutase, C-terminal domain"/>
    <property type="match status" value="1"/>
</dbReference>
<dbReference type="Gene3D" id="1.10.287.990">
    <property type="entry name" value="Fe,Mn superoxide dismutase (SOD) domain"/>
    <property type="match status" value="1"/>
</dbReference>
<evidence type="ECO:0000256" key="1">
    <source>
        <dbReference type="ARBA" id="ARBA00008714"/>
    </source>
</evidence>
<dbReference type="PROSITE" id="PS00088">
    <property type="entry name" value="SOD_MN"/>
    <property type="match status" value="1"/>
</dbReference>
<evidence type="ECO:0000313" key="6">
    <source>
        <dbReference type="EMBL" id="AKM08926.1"/>
    </source>
</evidence>
<name>A0A0G3XE56_9SPHN</name>
<dbReference type="GO" id="GO:0004784">
    <property type="term" value="F:superoxide dismutase activity"/>
    <property type="evidence" value="ECO:0007669"/>
    <property type="project" value="UniProtKB-EC"/>
</dbReference>
<comment type="similarity">
    <text evidence="1 5">Belongs to the iron/manganese superoxide dismutase family.</text>
</comment>
<dbReference type="EMBL" id="CP011770">
    <property type="protein sequence ID" value="AKM08926.1"/>
    <property type="molecule type" value="Genomic_DNA"/>
</dbReference>
<dbReference type="GO" id="GO:0046872">
    <property type="term" value="F:metal ion binding"/>
    <property type="evidence" value="ECO:0007669"/>
    <property type="project" value="UniProtKB-KW"/>
</dbReference>
<keyword evidence="7" id="KW-1185">Reference proteome</keyword>
<dbReference type="InterPro" id="IPR036324">
    <property type="entry name" value="Mn/Fe_SOD_N_sf"/>
</dbReference>
<reference evidence="6 7" key="1">
    <citation type="submission" date="2015-06" db="EMBL/GenBank/DDBJ databases">
        <authorList>
            <person name="Zeng Y."/>
            <person name="Huang Y."/>
        </authorList>
    </citation>
    <scope>NUCLEOTIDE SEQUENCE [LARGE SCALE GENOMIC DNA]</scope>
    <source>
        <strain evidence="6 7">PQ-2</strain>
    </source>
</reference>
<organism evidence="6 7">
    <name type="scientific">Croceicoccus naphthovorans</name>
    <dbReference type="NCBI Taxonomy" id="1348774"/>
    <lineage>
        <taxon>Bacteria</taxon>
        <taxon>Pseudomonadati</taxon>
        <taxon>Pseudomonadota</taxon>
        <taxon>Alphaproteobacteria</taxon>
        <taxon>Sphingomonadales</taxon>
        <taxon>Erythrobacteraceae</taxon>
        <taxon>Croceicoccus</taxon>
    </lineage>
</organism>
<dbReference type="PRINTS" id="PR01703">
    <property type="entry name" value="MNSODISMTASE"/>
</dbReference>
<dbReference type="STRING" id="1348774.AB433_01370"/>
<dbReference type="Pfam" id="PF02777">
    <property type="entry name" value="Sod_Fe_C"/>
    <property type="match status" value="1"/>
</dbReference>
<dbReference type="SUPFAM" id="SSF54719">
    <property type="entry name" value="Fe,Mn superoxide dismutase (SOD), C-terminal domain"/>
    <property type="match status" value="1"/>
</dbReference>
<dbReference type="InterPro" id="IPR001189">
    <property type="entry name" value="Mn/Fe_SOD"/>
</dbReference>